<dbReference type="Pfam" id="PF00596">
    <property type="entry name" value="Aldolase_II"/>
    <property type="match status" value="1"/>
</dbReference>
<dbReference type="SMART" id="SM01007">
    <property type="entry name" value="Aldolase_II"/>
    <property type="match status" value="1"/>
</dbReference>
<evidence type="ECO:0000313" key="4">
    <source>
        <dbReference type="EMBL" id="TCL35944.1"/>
    </source>
</evidence>
<evidence type="ECO:0000259" key="3">
    <source>
        <dbReference type="SMART" id="SM01007"/>
    </source>
</evidence>
<dbReference type="PANTHER" id="PTHR22789">
    <property type="entry name" value="FUCULOSE PHOSPHATE ALDOLASE"/>
    <property type="match status" value="1"/>
</dbReference>
<dbReference type="InterPro" id="IPR050197">
    <property type="entry name" value="Aldolase_class_II_sugar_metab"/>
</dbReference>
<dbReference type="InterPro" id="IPR001303">
    <property type="entry name" value="Aldolase_II/adducin_N"/>
</dbReference>
<evidence type="ECO:0000313" key="5">
    <source>
        <dbReference type="Proteomes" id="UP000295063"/>
    </source>
</evidence>
<dbReference type="Gene3D" id="3.40.225.10">
    <property type="entry name" value="Class II aldolase/adducin N-terminal domain"/>
    <property type="match status" value="1"/>
</dbReference>
<name>A0A4R1PV79_9FIRM</name>
<dbReference type="AlphaFoldDB" id="A0A4R1PV79"/>
<dbReference type="Proteomes" id="UP000295063">
    <property type="component" value="Unassembled WGS sequence"/>
</dbReference>
<reference evidence="4 5" key="1">
    <citation type="submission" date="2019-03" db="EMBL/GenBank/DDBJ databases">
        <title>Genomic Encyclopedia of Type Strains, Phase IV (KMG-IV): sequencing the most valuable type-strain genomes for metagenomic binning, comparative biology and taxonomic classification.</title>
        <authorList>
            <person name="Goeker M."/>
        </authorList>
    </citation>
    <scope>NUCLEOTIDE SEQUENCE [LARGE SCALE GENOMIC DNA]</scope>
    <source>
        <strain evidence="4 5">DSM 15969</strain>
    </source>
</reference>
<proteinExistence type="predicted"/>
<dbReference type="OrthoDB" id="9794581at2"/>
<dbReference type="GO" id="GO:0019323">
    <property type="term" value="P:pentose catabolic process"/>
    <property type="evidence" value="ECO:0007669"/>
    <property type="project" value="TreeGrafter"/>
</dbReference>
<feature type="domain" description="Class II aldolase/adducin N-terminal" evidence="3">
    <location>
        <begin position="9"/>
        <end position="186"/>
    </location>
</feature>
<dbReference type="PANTHER" id="PTHR22789:SF0">
    <property type="entry name" value="3-OXO-TETRONATE 4-PHOSPHATE DECARBOXYLASE-RELATED"/>
    <property type="match status" value="1"/>
</dbReference>
<dbReference type="EMBL" id="SLUI01000010">
    <property type="protein sequence ID" value="TCL35944.1"/>
    <property type="molecule type" value="Genomic_DNA"/>
</dbReference>
<dbReference type="GO" id="GO:0046872">
    <property type="term" value="F:metal ion binding"/>
    <property type="evidence" value="ECO:0007669"/>
    <property type="project" value="UniProtKB-KW"/>
</dbReference>
<sequence>MKTIGQLKKEILVTGQNLLEKNLVAGTWGNVSSRTPCGQMIAITPSGRNYRDMQTDDIMVVDYQERVVEGILKPSSELPLHTAIYQARSDVQAIVHTHSIFASSCAVARRAIPPIIEDLVQLAGGEIEVARYALPGTKELAANAVLALGNKNAVLLANHGVIGCGKSLHEALTACELVEKAAQIFIYANQLGGAVVLSQADVDSMHAFYLEQYRKRQEVVANE</sequence>
<dbReference type="RefSeq" id="WP_132082282.1">
    <property type="nucleotide sequence ID" value="NZ_DAIMLW010000209.1"/>
</dbReference>
<dbReference type="GO" id="GO:0016832">
    <property type="term" value="F:aldehyde-lyase activity"/>
    <property type="evidence" value="ECO:0007669"/>
    <property type="project" value="TreeGrafter"/>
</dbReference>
<keyword evidence="5" id="KW-1185">Reference proteome</keyword>
<comment type="caution">
    <text evidence="4">The sequence shown here is derived from an EMBL/GenBank/DDBJ whole genome shotgun (WGS) entry which is preliminary data.</text>
</comment>
<dbReference type="GO" id="GO:0005829">
    <property type="term" value="C:cytosol"/>
    <property type="evidence" value="ECO:0007669"/>
    <property type="project" value="TreeGrafter"/>
</dbReference>
<keyword evidence="1" id="KW-0479">Metal-binding</keyword>
<accession>A0A4R1PV79</accession>
<keyword evidence="2" id="KW-0456">Lyase</keyword>
<dbReference type="SUPFAM" id="SSF53639">
    <property type="entry name" value="AraD/HMP-PK domain-like"/>
    <property type="match status" value="1"/>
</dbReference>
<organism evidence="4 5">
    <name type="scientific">Anaerospora hongkongensis</name>
    <dbReference type="NCBI Taxonomy" id="244830"/>
    <lineage>
        <taxon>Bacteria</taxon>
        <taxon>Bacillati</taxon>
        <taxon>Bacillota</taxon>
        <taxon>Negativicutes</taxon>
        <taxon>Selenomonadales</taxon>
        <taxon>Sporomusaceae</taxon>
        <taxon>Anaerospora</taxon>
    </lineage>
</organism>
<protein>
    <submittedName>
        <fullName evidence="4">L-fuculose-phosphate aldolase</fullName>
    </submittedName>
</protein>
<evidence type="ECO:0000256" key="1">
    <source>
        <dbReference type="ARBA" id="ARBA00022723"/>
    </source>
</evidence>
<dbReference type="InterPro" id="IPR036409">
    <property type="entry name" value="Aldolase_II/adducin_N_sf"/>
</dbReference>
<evidence type="ECO:0000256" key="2">
    <source>
        <dbReference type="ARBA" id="ARBA00023239"/>
    </source>
</evidence>
<gene>
    <name evidence="4" type="ORF">EV210_110189</name>
</gene>